<sequence length="66" mass="7535">MAGLQHTQTHPKYQYRFMALDRADRQAKPCKIIVEATSEYEARKVLAAHYILSLAAVLPVQEVRHA</sequence>
<gene>
    <name evidence="1" type="ORF">NCTC5052_05095</name>
</gene>
<organism evidence="1 2">
    <name type="scientific">Klebsiella pneumoniae</name>
    <dbReference type="NCBI Taxonomy" id="573"/>
    <lineage>
        <taxon>Bacteria</taxon>
        <taxon>Pseudomonadati</taxon>
        <taxon>Pseudomonadota</taxon>
        <taxon>Gammaproteobacteria</taxon>
        <taxon>Enterobacterales</taxon>
        <taxon>Enterobacteriaceae</taxon>
        <taxon>Klebsiella/Raoultella group</taxon>
        <taxon>Klebsiella</taxon>
        <taxon>Klebsiella pneumoniae complex</taxon>
    </lineage>
</organism>
<name>A0A377YAC8_KLEPN</name>
<dbReference type="AlphaFoldDB" id="A0A377YAC8"/>
<evidence type="ECO:0000313" key="1">
    <source>
        <dbReference type="EMBL" id="STT96543.1"/>
    </source>
</evidence>
<dbReference type="EMBL" id="UGLJ01000002">
    <property type="protein sequence ID" value="STT96543.1"/>
    <property type="molecule type" value="Genomic_DNA"/>
</dbReference>
<evidence type="ECO:0000313" key="2">
    <source>
        <dbReference type="Proteomes" id="UP000254103"/>
    </source>
</evidence>
<protein>
    <submittedName>
        <fullName evidence="1">Phage immunity repressor protein</fullName>
    </submittedName>
</protein>
<accession>A0A377YAC8</accession>
<dbReference type="Proteomes" id="UP000254103">
    <property type="component" value="Unassembled WGS sequence"/>
</dbReference>
<dbReference type="NCBIfam" id="NF033153">
    <property type="entry name" value="phage_ICD_like"/>
    <property type="match status" value="1"/>
</dbReference>
<proteinExistence type="predicted"/>
<reference evidence="1 2" key="1">
    <citation type="submission" date="2018-06" db="EMBL/GenBank/DDBJ databases">
        <authorList>
            <consortium name="Pathogen Informatics"/>
            <person name="Doyle S."/>
        </authorList>
    </citation>
    <scope>NUCLEOTIDE SEQUENCE [LARGE SCALE GENOMIC DNA]</scope>
    <source>
        <strain evidence="1 2">NCTC5052</strain>
    </source>
</reference>